<feature type="transmembrane region" description="Helical" evidence="6">
    <location>
        <begin position="217"/>
        <end position="241"/>
    </location>
</feature>
<evidence type="ECO:0000256" key="6">
    <source>
        <dbReference type="SAM" id="Phobius"/>
    </source>
</evidence>
<name>A0A1L9T919_9EURO</name>
<feature type="transmembrane region" description="Helical" evidence="6">
    <location>
        <begin position="92"/>
        <end position="119"/>
    </location>
</feature>
<evidence type="ECO:0000256" key="2">
    <source>
        <dbReference type="ARBA" id="ARBA00022692"/>
    </source>
</evidence>
<feature type="domain" description="Rhodopsin" evidence="7">
    <location>
        <begin position="35"/>
        <end position="278"/>
    </location>
</feature>
<dbReference type="Pfam" id="PF20684">
    <property type="entry name" value="Fung_rhodopsin"/>
    <property type="match status" value="1"/>
</dbReference>
<dbReference type="OrthoDB" id="3934549at2759"/>
<feature type="transmembrane region" description="Helical" evidence="6">
    <location>
        <begin position="261"/>
        <end position="281"/>
    </location>
</feature>
<dbReference type="PANTHER" id="PTHR33048:SF165">
    <property type="entry name" value="INTEGRAL MEMBRANE PROTEIN"/>
    <property type="match status" value="1"/>
</dbReference>
<feature type="transmembrane region" description="Helical" evidence="6">
    <location>
        <begin position="186"/>
        <end position="205"/>
    </location>
</feature>
<organism evidence="8 9">
    <name type="scientific">Aspergillus sydowii CBS 593.65</name>
    <dbReference type="NCBI Taxonomy" id="1036612"/>
    <lineage>
        <taxon>Eukaryota</taxon>
        <taxon>Fungi</taxon>
        <taxon>Dikarya</taxon>
        <taxon>Ascomycota</taxon>
        <taxon>Pezizomycotina</taxon>
        <taxon>Eurotiomycetes</taxon>
        <taxon>Eurotiomycetidae</taxon>
        <taxon>Eurotiales</taxon>
        <taxon>Aspergillaceae</taxon>
        <taxon>Aspergillus</taxon>
        <taxon>Aspergillus subgen. Nidulantes</taxon>
    </lineage>
</organism>
<dbReference type="STRING" id="1036612.A0A1L9T919"/>
<gene>
    <name evidence="8" type="ORF">ASPSYDRAFT_391823</name>
</gene>
<dbReference type="AlphaFoldDB" id="A0A1L9T919"/>
<dbReference type="GO" id="GO:0016020">
    <property type="term" value="C:membrane"/>
    <property type="evidence" value="ECO:0007669"/>
    <property type="project" value="UniProtKB-SubCell"/>
</dbReference>
<feature type="transmembrane region" description="Helical" evidence="6">
    <location>
        <begin position="50"/>
        <end position="72"/>
    </location>
</feature>
<dbReference type="VEuPathDB" id="FungiDB:ASPSYDRAFT_391823"/>
<feature type="transmembrane region" description="Helical" evidence="6">
    <location>
        <begin position="20"/>
        <end position="38"/>
    </location>
</feature>
<comment type="similarity">
    <text evidence="5">Belongs to the SAT4 family.</text>
</comment>
<keyword evidence="4 6" id="KW-0472">Membrane</keyword>
<dbReference type="Proteomes" id="UP000184356">
    <property type="component" value="Unassembled WGS sequence"/>
</dbReference>
<protein>
    <recommendedName>
        <fullName evidence="7">Rhodopsin domain-containing protein</fullName>
    </recommendedName>
</protein>
<dbReference type="RefSeq" id="XP_040699733.1">
    <property type="nucleotide sequence ID" value="XM_040845843.1"/>
</dbReference>
<dbReference type="InterPro" id="IPR049326">
    <property type="entry name" value="Rhodopsin_dom_fungi"/>
</dbReference>
<comment type="subcellular location">
    <subcellularLocation>
        <location evidence="1">Membrane</location>
        <topology evidence="1">Multi-pass membrane protein</topology>
    </subcellularLocation>
</comment>
<dbReference type="InterPro" id="IPR052337">
    <property type="entry name" value="SAT4-like"/>
</dbReference>
<keyword evidence="2 6" id="KW-0812">Transmembrane</keyword>
<sequence length="311" mass="34505">MSSRLVPRHQISASQPFFVASWILCGIALILLIGRCYAAWKLLGRQRADLYLAIATFVVGLASMVVLTLGTVQGLGQRMSNLAPRQAYLAIMYGWINLALALIAIGLGKIAVVVFIIRIQGYSVYDPWRSVFLWFLAGTTMVVNTIEVVLFFTQCWPIQKLFDISRKGVCPGTIIVVRFGIFQTSWSGFCDFTLALYPAVLFWNVHALSRLKRLGISILFGLGVTAAILAALKGWKIPLILNTGDATYELAEIIVWHQTEMWIVLIVGCLAPTMPLFRVLAQKASGLFHVFRARLKSHLHSSNTETGQDVC</sequence>
<evidence type="ECO:0000256" key="3">
    <source>
        <dbReference type="ARBA" id="ARBA00022989"/>
    </source>
</evidence>
<evidence type="ECO:0000256" key="1">
    <source>
        <dbReference type="ARBA" id="ARBA00004141"/>
    </source>
</evidence>
<dbReference type="GeneID" id="63761916"/>
<accession>A0A1L9T919</accession>
<evidence type="ECO:0000313" key="8">
    <source>
        <dbReference type="EMBL" id="OJJ55927.1"/>
    </source>
</evidence>
<keyword evidence="9" id="KW-1185">Reference proteome</keyword>
<dbReference type="EMBL" id="KV878591">
    <property type="protein sequence ID" value="OJJ55927.1"/>
    <property type="molecule type" value="Genomic_DNA"/>
</dbReference>
<dbReference type="PANTHER" id="PTHR33048">
    <property type="entry name" value="PTH11-LIKE INTEGRAL MEMBRANE PROTEIN (AFU_ORTHOLOGUE AFUA_5G11245)"/>
    <property type="match status" value="1"/>
</dbReference>
<evidence type="ECO:0000256" key="4">
    <source>
        <dbReference type="ARBA" id="ARBA00023136"/>
    </source>
</evidence>
<evidence type="ECO:0000313" key="9">
    <source>
        <dbReference type="Proteomes" id="UP000184356"/>
    </source>
</evidence>
<feature type="transmembrane region" description="Helical" evidence="6">
    <location>
        <begin position="131"/>
        <end position="152"/>
    </location>
</feature>
<proteinExistence type="inferred from homology"/>
<reference evidence="9" key="1">
    <citation type="journal article" date="2017" name="Genome Biol.">
        <title>Comparative genomics reveals high biological diversity and specific adaptations in the industrially and medically important fungal genus Aspergillus.</title>
        <authorList>
            <person name="de Vries R.P."/>
            <person name="Riley R."/>
            <person name="Wiebenga A."/>
            <person name="Aguilar-Osorio G."/>
            <person name="Amillis S."/>
            <person name="Uchima C.A."/>
            <person name="Anderluh G."/>
            <person name="Asadollahi M."/>
            <person name="Askin M."/>
            <person name="Barry K."/>
            <person name="Battaglia E."/>
            <person name="Bayram O."/>
            <person name="Benocci T."/>
            <person name="Braus-Stromeyer S.A."/>
            <person name="Caldana C."/>
            <person name="Canovas D."/>
            <person name="Cerqueira G.C."/>
            <person name="Chen F."/>
            <person name="Chen W."/>
            <person name="Choi C."/>
            <person name="Clum A."/>
            <person name="Dos Santos R.A."/>
            <person name="Damasio A.R."/>
            <person name="Diallinas G."/>
            <person name="Emri T."/>
            <person name="Fekete E."/>
            <person name="Flipphi M."/>
            <person name="Freyberg S."/>
            <person name="Gallo A."/>
            <person name="Gournas C."/>
            <person name="Habgood R."/>
            <person name="Hainaut M."/>
            <person name="Harispe M.L."/>
            <person name="Henrissat B."/>
            <person name="Hilden K.S."/>
            <person name="Hope R."/>
            <person name="Hossain A."/>
            <person name="Karabika E."/>
            <person name="Karaffa L."/>
            <person name="Karanyi Z."/>
            <person name="Krasevec N."/>
            <person name="Kuo A."/>
            <person name="Kusch H."/>
            <person name="LaButti K."/>
            <person name="Lagendijk E.L."/>
            <person name="Lapidus A."/>
            <person name="Levasseur A."/>
            <person name="Lindquist E."/>
            <person name="Lipzen A."/>
            <person name="Logrieco A.F."/>
            <person name="MacCabe A."/>
            <person name="Maekelae M.R."/>
            <person name="Malavazi I."/>
            <person name="Melin P."/>
            <person name="Meyer V."/>
            <person name="Mielnichuk N."/>
            <person name="Miskei M."/>
            <person name="Molnar A.P."/>
            <person name="Mule G."/>
            <person name="Ngan C.Y."/>
            <person name="Orejas M."/>
            <person name="Orosz E."/>
            <person name="Ouedraogo J.P."/>
            <person name="Overkamp K.M."/>
            <person name="Park H.-S."/>
            <person name="Perrone G."/>
            <person name="Piumi F."/>
            <person name="Punt P.J."/>
            <person name="Ram A.F."/>
            <person name="Ramon A."/>
            <person name="Rauscher S."/>
            <person name="Record E."/>
            <person name="Riano-Pachon D.M."/>
            <person name="Robert V."/>
            <person name="Roehrig J."/>
            <person name="Ruller R."/>
            <person name="Salamov A."/>
            <person name="Salih N.S."/>
            <person name="Samson R.A."/>
            <person name="Sandor E."/>
            <person name="Sanguinetti M."/>
            <person name="Schuetze T."/>
            <person name="Sepcic K."/>
            <person name="Shelest E."/>
            <person name="Sherlock G."/>
            <person name="Sophianopoulou V."/>
            <person name="Squina F.M."/>
            <person name="Sun H."/>
            <person name="Susca A."/>
            <person name="Todd R.B."/>
            <person name="Tsang A."/>
            <person name="Unkles S.E."/>
            <person name="van de Wiele N."/>
            <person name="van Rossen-Uffink D."/>
            <person name="Oliveira J.V."/>
            <person name="Vesth T.C."/>
            <person name="Visser J."/>
            <person name="Yu J.-H."/>
            <person name="Zhou M."/>
            <person name="Andersen M.R."/>
            <person name="Archer D.B."/>
            <person name="Baker S.E."/>
            <person name="Benoit I."/>
            <person name="Brakhage A.A."/>
            <person name="Braus G.H."/>
            <person name="Fischer R."/>
            <person name="Frisvad J.C."/>
            <person name="Goldman G.H."/>
            <person name="Houbraken J."/>
            <person name="Oakley B."/>
            <person name="Pocsi I."/>
            <person name="Scazzocchio C."/>
            <person name="Seiboth B."/>
            <person name="vanKuyk P.A."/>
            <person name="Wortman J."/>
            <person name="Dyer P.S."/>
            <person name="Grigoriev I.V."/>
        </authorList>
    </citation>
    <scope>NUCLEOTIDE SEQUENCE [LARGE SCALE GENOMIC DNA]</scope>
    <source>
        <strain evidence="9">CBS 593.65</strain>
    </source>
</reference>
<evidence type="ECO:0000256" key="5">
    <source>
        <dbReference type="ARBA" id="ARBA00038359"/>
    </source>
</evidence>
<evidence type="ECO:0000259" key="7">
    <source>
        <dbReference type="Pfam" id="PF20684"/>
    </source>
</evidence>
<keyword evidence="3 6" id="KW-1133">Transmembrane helix</keyword>